<dbReference type="Proteomes" id="UP000078544">
    <property type="component" value="Unassembled WGS sequence"/>
</dbReference>
<feature type="domain" description="Zn(2)-C6 fungal-type" evidence="3">
    <location>
        <begin position="10"/>
        <end position="38"/>
    </location>
</feature>
<dbReference type="PANTHER" id="PTHR38791:SF13">
    <property type="entry name" value="ZN(2)-C6 FUNGAL-TYPE DOMAIN-CONTAINING PROTEIN"/>
    <property type="match status" value="1"/>
</dbReference>
<keyword evidence="4" id="KW-0238">DNA-binding</keyword>
<evidence type="ECO:0000259" key="3">
    <source>
        <dbReference type="PROSITE" id="PS50048"/>
    </source>
</evidence>
<dbReference type="STRING" id="1081109.A0A167XV83"/>
<feature type="compositionally biased region" description="Basic and acidic residues" evidence="2">
    <location>
        <begin position="53"/>
        <end position="63"/>
    </location>
</feature>
<dbReference type="SMART" id="SM00066">
    <property type="entry name" value="GAL4"/>
    <property type="match status" value="1"/>
</dbReference>
<name>A0A167XV83_9HYPO</name>
<keyword evidence="5" id="KW-1185">Reference proteome</keyword>
<comment type="caution">
    <text evidence="4">The sequence shown here is derived from an EMBL/GenBank/DDBJ whole genome shotgun (WGS) entry which is preliminary data.</text>
</comment>
<protein>
    <submittedName>
        <fullName evidence="4">Zn(2)-C6 fungal-type DNA-binding domain protein</fullName>
    </submittedName>
</protein>
<dbReference type="AlphaFoldDB" id="A0A167XV83"/>
<dbReference type="Pfam" id="PF11951">
    <property type="entry name" value="Fungal_trans_2"/>
    <property type="match status" value="1"/>
</dbReference>
<dbReference type="SUPFAM" id="SSF57701">
    <property type="entry name" value="Zn2/Cys6 DNA-binding domain"/>
    <property type="match status" value="1"/>
</dbReference>
<dbReference type="Pfam" id="PF00172">
    <property type="entry name" value="Zn_clus"/>
    <property type="match status" value="1"/>
</dbReference>
<dbReference type="PANTHER" id="PTHR38791">
    <property type="entry name" value="ZN(II)2CYS6 TRANSCRIPTION FACTOR (EUROFUNG)-RELATED-RELATED"/>
    <property type="match status" value="1"/>
</dbReference>
<evidence type="ECO:0000256" key="1">
    <source>
        <dbReference type="ARBA" id="ARBA00023242"/>
    </source>
</evidence>
<dbReference type="PROSITE" id="PS00463">
    <property type="entry name" value="ZN2_CY6_FUNGAL_1"/>
    <property type="match status" value="1"/>
</dbReference>
<dbReference type="InterPro" id="IPR036864">
    <property type="entry name" value="Zn2-C6_fun-type_DNA-bd_sf"/>
</dbReference>
<reference evidence="4 5" key="1">
    <citation type="journal article" date="2016" name="Genome Biol. Evol.">
        <title>Divergent and convergent evolution of fungal pathogenicity.</title>
        <authorList>
            <person name="Shang Y."/>
            <person name="Xiao G."/>
            <person name="Zheng P."/>
            <person name="Cen K."/>
            <person name="Zhan S."/>
            <person name="Wang C."/>
        </authorList>
    </citation>
    <scope>NUCLEOTIDE SEQUENCE [LARGE SCALE GENOMIC DNA]</scope>
    <source>
        <strain evidence="4 5">RCEF 2490</strain>
    </source>
</reference>
<sequence length="622" mass="68965">MVYGGKPSRGCQMCRIRRIKCDETRPTCKQCAKARRDCPGYKNASHPSPNSDSDGKSMPERARPRAPAAKPLAPKLDLDGESAAANQSSDNSGIAPPPQFSIDELASCHFISNYVLIPRQGLATTRGFLEFVLPLLSPKTASQHFLYAFRACAMASLNNRVGTGNDFDKEALGYYTKALATTFTALKDPEMTRRDDTLAAILLLGLFENITAKNLGMLAWSSHIEGAIGLVKTRGPEQLKTKIGLDLFIAVRTQMIIHSLSTGKAPALDVDWWVDDPVSNEYNMQFQQLSTRVGELKHEVNGLLASVTRSPENMQMMRNMIHTCKALDKEIVMWLKQLPEQYKWKTVAWEAYNPKCDYSKAEVFPGRIDTYGDLWVVNFWNVMRCMRIVLASLIIRLTAWVNFPADYRTTPEYASTARTVVEAITDIIASVPYQMGLFDRRKDLKGSSTHSVFGCGEDTSEKGLAGYFLLWPLTCIQGQDYLTDSQRIWVKGRLKAVGSALGVRYGNMLSQLNVRVPSMLILRDRLKNSPHNLPADVAAMLAGRAPSSAAPPTPGMPPGAPGVTMPAGMTMPGMTGLSAEALEKQEAMHKKVVQRQTQELMTNAVEKSSNFDDWTVRQWLQL</sequence>
<dbReference type="EMBL" id="AZGY01000021">
    <property type="protein sequence ID" value="KZZ90509.1"/>
    <property type="molecule type" value="Genomic_DNA"/>
</dbReference>
<dbReference type="InterPro" id="IPR001138">
    <property type="entry name" value="Zn2Cys6_DnaBD"/>
</dbReference>
<dbReference type="CDD" id="cd00067">
    <property type="entry name" value="GAL4"/>
    <property type="match status" value="1"/>
</dbReference>
<dbReference type="PROSITE" id="PS50048">
    <property type="entry name" value="ZN2_CY6_FUNGAL_2"/>
    <property type="match status" value="1"/>
</dbReference>
<dbReference type="InterPro" id="IPR053175">
    <property type="entry name" value="DHMBA_Reg_Transcription_Factor"/>
</dbReference>
<dbReference type="Gene3D" id="4.10.240.10">
    <property type="entry name" value="Zn(2)-C6 fungal-type DNA-binding domain"/>
    <property type="match status" value="1"/>
</dbReference>
<dbReference type="GO" id="GO:0000981">
    <property type="term" value="F:DNA-binding transcription factor activity, RNA polymerase II-specific"/>
    <property type="evidence" value="ECO:0007669"/>
    <property type="project" value="InterPro"/>
</dbReference>
<accession>A0A167XV83</accession>
<dbReference type="OrthoDB" id="4314040at2759"/>
<evidence type="ECO:0000313" key="4">
    <source>
        <dbReference type="EMBL" id="KZZ90509.1"/>
    </source>
</evidence>
<feature type="region of interest" description="Disordered" evidence="2">
    <location>
        <begin position="25"/>
        <end position="73"/>
    </location>
</feature>
<dbReference type="GO" id="GO:0003677">
    <property type="term" value="F:DNA binding"/>
    <property type="evidence" value="ECO:0007669"/>
    <property type="project" value="UniProtKB-KW"/>
</dbReference>
<gene>
    <name evidence="4" type="ORF">AAL_07195</name>
</gene>
<dbReference type="GO" id="GO:0008270">
    <property type="term" value="F:zinc ion binding"/>
    <property type="evidence" value="ECO:0007669"/>
    <property type="project" value="InterPro"/>
</dbReference>
<evidence type="ECO:0000256" key="2">
    <source>
        <dbReference type="SAM" id="MobiDB-lite"/>
    </source>
</evidence>
<organism evidence="4 5">
    <name type="scientific">Moelleriella libera RCEF 2490</name>
    <dbReference type="NCBI Taxonomy" id="1081109"/>
    <lineage>
        <taxon>Eukaryota</taxon>
        <taxon>Fungi</taxon>
        <taxon>Dikarya</taxon>
        <taxon>Ascomycota</taxon>
        <taxon>Pezizomycotina</taxon>
        <taxon>Sordariomycetes</taxon>
        <taxon>Hypocreomycetidae</taxon>
        <taxon>Hypocreales</taxon>
        <taxon>Clavicipitaceae</taxon>
        <taxon>Moelleriella</taxon>
    </lineage>
</organism>
<proteinExistence type="predicted"/>
<keyword evidence="1" id="KW-0539">Nucleus</keyword>
<dbReference type="InterPro" id="IPR021858">
    <property type="entry name" value="Fun_TF"/>
</dbReference>
<evidence type="ECO:0000313" key="5">
    <source>
        <dbReference type="Proteomes" id="UP000078544"/>
    </source>
</evidence>